<reference evidence="2" key="1">
    <citation type="submission" date="2022-03" db="EMBL/GenBank/DDBJ databases">
        <title>Identification of a novel bacterium isolated from mangrove sediments.</title>
        <authorList>
            <person name="Pan X."/>
        </authorList>
    </citation>
    <scope>NUCLEOTIDE SEQUENCE</scope>
    <source>
        <strain evidence="2">B2637</strain>
    </source>
</reference>
<name>A0ABT0A7A6_9SPHN</name>
<proteinExistence type="predicted"/>
<comment type="caution">
    <text evidence="2">The sequence shown here is derived from an EMBL/GenBank/DDBJ whole genome shotgun (WGS) entry which is preliminary data.</text>
</comment>
<dbReference type="EMBL" id="JALHAT010000001">
    <property type="protein sequence ID" value="MCJ1959073.1"/>
    <property type="molecule type" value="Genomic_DNA"/>
</dbReference>
<evidence type="ECO:0000313" key="2">
    <source>
        <dbReference type="EMBL" id="MCJ1959073.1"/>
    </source>
</evidence>
<dbReference type="RefSeq" id="WP_243796173.1">
    <property type="nucleotide sequence ID" value="NZ_JALHAT010000001.1"/>
</dbReference>
<protein>
    <submittedName>
        <fullName evidence="2">Uncharacterized protein</fullName>
    </submittedName>
</protein>
<dbReference type="Proteomes" id="UP001162802">
    <property type="component" value="Unassembled WGS sequence"/>
</dbReference>
<feature type="chain" id="PRO_5047528826" evidence="1">
    <location>
        <begin position="20"/>
        <end position="264"/>
    </location>
</feature>
<sequence length="264" mass="28472">MLRRLTGLACATLLVGASAPSTITLGEVEGQDAMALKARLLPPDLAAKVVEGSVQRLFSPTIALNAVYRGPARAAAPDVCRRTDYLVRLEGGRPGEDKAGAQTRLAIKAPRAFEIAAVRLPETGADTQVCNAQAGYVSLRKPQTLAGYRALVAAMRAAVAPGKLPFGITCEPEEDAVCGRPRTALAQVPLDALFRIELGHYEHDVNFGWHLRHVPDEVLARGGYDAEAMFRPTGEDGKSWRIILRRGDGAMPDVVMRRAQIIYH</sequence>
<accession>A0ABT0A7A6</accession>
<evidence type="ECO:0000256" key="1">
    <source>
        <dbReference type="SAM" id="SignalP"/>
    </source>
</evidence>
<organism evidence="2 3">
    <name type="scientific">Novosphingobium mangrovi</name>
    <name type="common">ex Hu et al. 2023</name>
    <dbReference type="NCBI Taxonomy" id="2930094"/>
    <lineage>
        <taxon>Bacteria</taxon>
        <taxon>Pseudomonadati</taxon>
        <taxon>Pseudomonadota</taxon>
        <taxon>Alphaproteobacteria</taxon>
        <taxon>Sphingomonadales</taxon>
        <taxon>Sphingomonadaceae</taxon>
        <taxon>Novosphingobium</taxon>
    </lineage>
</organism>
<gene>
    <name evidence="2" type="ORF">MTR65_00060</name>
</gene>
<keyword evidence="3" id="KW-1185">Reference proteome</keyword>
<feature type="signal peptide" evidence="1">
    <location>
        <begin position="1"/>
        <end position="19"/>
    </location>
</feature>
<keyword evidence="1" id="KW-0732">Signal</keyword>
<evidence type="ECO:0000313" key="3">
    <source>
        <dbReference type="Proteomes" id="UP001162802"/>
    </source>
</evidence>